<comment type="similarity">
    <text evidence="1">Belongs to the AHA1 family.</text>
</comment>
<evidence type="ECO:0000259" key="2">
    <source>
        <dbReference type="Pfam" id="PF08327"/>
    </source>
</evidence>
<name>F4L7D1_HALH1</name>
<evidence type="ECO:0000313" key="4">
    <source>
        <dbReference type="Proteomes" id="UP000008461"/>
    </source>
</evidence>
<dbReference type="Proteomes" id="UP000008461">
    <property type="component" value="Chromosome"/>
</dbReference>
<organism evidence="3 4">
    <name type="scientific">Haliscomenobacter hydrossis (strain ATCC 27775 / DSM 1100 / LMG 10767 / O)</name>
    <dbReference type="NCBI Taxonomy" id="760192"/>
    <lineage>
        <taxon>Bacteria</taxon>
        <taxon>Pseudomonadati</taxon>
        <taxon>Bacteroidota</taxon>
        <taxon>Saprospiria</taxon>
        <taxon>Saprospirales</taxon>
        <taxon>Haliscomenobacteraceae</taxon>
        <taxon>Haliscomenobacter</taxon>
    </lineage>
</organism>
<dbReference type="SUPFAM" id="SSF55961">
    <property type="entry name" value="Bet v1-like"/>
    <property type="match status" value="1"/>
</dbReference>
<dbReference type="OrthoDB" id="118413at2"/>
<evidence type="ECO:0000313" key="3">
    <source>
        <dbReference type="EMBL" id="AEE53158.1"/>
    </source>
</evidence>
<dbReference type="Pfam" id="PF08327">
    <property type="entry name" value="AHSA1"/>
    <property type="match status" value="1"/>
</dbReference>
<dbReference type="STRING" id="760192.Halhy_5333"/>
<keyword evidence="4" id="KW-1185">Reference proteome</keyword>
<reference key="2">
    <citation type="submission" date="2011-04" db="EMBL/GenBank/DDBJ databases">
        <title>Complete sequence of chromosome of Haliscomenobacter hydrossis DSM 1100.</title>
        <authorList>
            <consortium name="US DOE Joint Genome Institute (JGI-PGF)"/>
            <person name="Lucas S."/>
            <person name="Han J."/>
            <person name="Lapidus A."/>
            <person name="Bruce D."/>
            <person name="Goodwin L."/>
            <person name="Pitluck S."/>
            <person name="Peters L."/>
            <person name="Kyrpides N."/>
            <person name="Mavromatis K."/>
            <person name="Ivanova N."/>
            <person name="Ovchinnikova G."/>
            <person name="Pagani I."/>
            <person name="Daligault H."/>
            <person name="Detter J.C."/>
            <person name="Han C."/>
            <person name="Land M."/>
            <person name="Hauser L."/>
            <person name="Markowitz V."/>
            <person name="Cheng J.-F."/>
            <person name="Hugenholtz P."/>
            <person name="Woyke T."/>
            <person name="Wu D."/>
            <person name="Verbarg S."/>
            <person name="Frueling A."/>
            <person name="Brambilla E."/>
            <person name="Klenk H.-P."/>
            <person name="Eisen J.A."/>
        </authorList>
    </citation>
    <scope>NUCLEOTIDE SEQUENCE</scope>
    <source>
        <strain>DSM 1100</strain>
    </source>
</reference>
<dbReference type="AlphaFoldDB" id="F4L7D1"/>
<gene>
    <name evidence="3" type="ordered locus">Halhy_5333</name>
</gene>
<accession>F4L7D1</accession>
<dbReference type="InterPro" id="IPR013538">
    <property type="entry name" value="ASHA1/2-like_C"/>
</dbReference>
<reference evidence="3 4" key="1">
    <citation type="journal article" date="2011" name="Stand. Genomic Sci.">
        <title>Complete genome sequence of Haliscomenobacter hydrossis type strain (O).</title>
        <authorList>
            <consortium name="US DOE Joint Genome Institute (JGI-PGF)"/>
            <person name="Daligault H."/>
            <person name="Lapidus A."/>
            <person name="Zeytun A."/>
            <person name="Nolan M."/>
            <person name="Lucas S."/>
            <person name="Del Rio T.G."/>
            <person name="Tice H."/>
            <person name="Cheng J.F."/>
            <person name="Tapia R."/>
            <person name="Han C."/>
            <person name="Goodwin L."/>
            <person name="Pitluck S."/>
            <person name="Liolios K."/>
            <person name="Pagani I."/>
            <person name="Ivanova N."/>
            <person name="Huntemann M."/>
            <person name="Mavromatis K."/>
            <person name="Mikhailova N."/>
            <person name="Pati A."/>
            <person name="Chen A."/>
            <person name="Palaniappan K."/>
            <person name="Land M."/>
            <person name="Hauser L."/>
            <person name="Brambilla E.M."/>
            <person name="Rohde M."/>
            <person name="Verbarg S."/>
            <person name="Goker M."/>
            <person name="Bristow J."/>
            <person name="Eisen J.A."/>
            <person name="Markowitz V."/>
            <person name="Hugenholtz P."/>
            <person name="Kyrpides N.C."/>
            <person name="Klenk H.P."/>
            <person name="Woyke T."/>
        </authorList>
    </citation>
    <scope>NUCLEOTIDE SEQUENCE [LARGE SCALE GENOMIC DNA]</scope>
    <source>
        <strain evidence="4">ATCC 27775 / DSM 1100 / LMG 10767 / O</strain>
    </source>
</reference>
<dbReference type="KEGG" id="hhy:Halhy_5333"/>
<dbReference type="EMBL" id="CP002691">
    <property type="protein sequence ID" value="AEE53158.1"/>
    <property type="molecule type" value="Genomic_DNA"/>
</dbReference>
<protein>
    <submittedName>
        <fullName evidence="3">Activator of Hsp90 ATPase 1 family protein</fullName>
    </submittedName>
</protein>
<evidence type="ECO:0000256" key="1">
    <source>
        <dbReference type="ARBA" id="ARBA00006817"/>
    </source>
</evidence>
<feature type="domain" description="Activator of Hsp90 ATPase homologue 1/2-like C-terminal" evidence="2">
    <location>
        <begin position="23"/>
        <end position="158"/>
    </location>
</feature>
<dbReference type="InterPro" id="IPR023393">
    <property type="entry name" value="START-like_dom_sf"/>
</dbReference>
<dbReference type="eggNOG" id="COG3832">
    <property type="taxonomic scope" value="Bacteria"/>
</dbReference>
<sequence>MAHPTQVIAEAGKQELFVIREFDAPPELVFQAFSDPAILVQFFAPNQAIMTFDYADYRTGGAYRYTHTDLQDRILCTFKGIIHELTAPERIILTAELEGLPEPGHVILEAMLFEPLPGNRSKLIIHDVCLSVEDRDAMIRSGMEGGLAKIFNQLDDLLRKGF</sequence>
<dbReference type="Gene3D" id="3.30.530.20">
    <property type="match status" value="1"/>
</dbReference>
<dbReference type="RefSeq" id="WP_013767692.1">
    <property type="nucleotide sequence ID" value="NC_015510.1"/>
</dbReference>
<proteinExistence type="inferred from homology"/>
<dbReference type="HOGENOM" id="CLU_108923_6_1_10"/>